<evidence type="ECO:0000256" key="1">
    <source>
        <dbReference type="SAM" id="SignalP"/>
    </source>
</evidence>
<dbReference type="Pfam" id="PF18989">
    <property type="entry name" value="DUF5722"/>
    <property type="match status" value="1"/>
</dbReference>
<keyword evidence="4" id="KW-1185">Reference proteome</keyword>
<dbReference type="InterPro" id="IPR017853">
    <property type="entry name" value="GH"/>
</dbReference>
<protein>
    <recommendedName>
        <fullName evidence="2">DUF5722 domain-containing protein</fullName>
    </recommendedName>
</protein>
<gene>
    <name evidence="3" type="ORF">DFJ64_2714</name>
</gene>
<dbReference type="SUPFAM" id="SSF51445">
    <property type="entry name" value="(Trans)glycosidases"/>
    <property type="match status" value="1"/>
</dbReference>
<feature type="domain" description="DUF5722" evidence="2">
    <location>
        <begin position="153"/>
        <end position="561"/>
    </location>
</feature>
<sequence length="1001" mass="108784">MRVGCVRSVLVSARRVVLLVVALVASTLWSAPPANAAGEAASTAQDPPPTVTVHESDVTVSGELTSVTEDATVELYELGAEVDTAPWTERDPVTSGTPRADGSYSLTVPRFVDGYDRLYSAYVVVVRDSSGARPIGGPRFAHVLDFPATNDFPYPEAPSKKGLQVQMTDDAEELGVQHAAINVPLNEMMLLAEEDPADTIRFDYAGRTWYFDRSHVEALDNQIKPLSDNGQVVNLILLVYRSSNPNSAAHVLIHPDADLENGGPVFGFNTVTAEGVAYFTAAMEFLAQRYTREDQAYGRAVGFIVSNEVDAQWTWSNSGDKTLEEFLEAHSRAVRIVWQATRKAYTGARTYISLTHCWTTVCGANPDPERPTRYYKGRDVIDVLNAMTKRTGDFPWYVAYHPYPENLFDPAFWEDESALPSFDTPRITFKNIEVLPEYLAQPELTYQGERRRVILSEQGCHTPDDSEAGEKLQAACYAYAYYKIRFLDTIDAFILHRHVDHKQEGGLRLGLWTWDEERPEGSPPGRRKYVYDVFRLIDTARSTQVTEFAKEIVGIDDWADVIPGFDEAALAERPEPTPAGLGVGPRPVRPTVLTDFSDGTQGWRVSDNATGVSASGGVLRVSFSAETKLWRGADLPLPDPLDLSATPYLTLRLRVPADDGLGDVAVVKVKAYATGGRVAEGVGRLVPGAGWVPLALDLTGWDGRDAVHRIKVWVRGDGNGDWAGTFALDDVAVAPRVAGGGSAANIELSARMLDRAGVGSPLEVTVANHDLAPLEGALEVRRCDGVLTDPASLDVTGVAPTASRVIRATIAEFAPEDRERPVLCVRFHGVDLRVSVEVPPPIATTLFGFDGDVQGWRAGENVSAVTAVTSFANGPGRPHGGTHALDAQFAGVASDPKTVTVTLAQPLDLSAATHVIAWVDSYGGAPGATGYEVTVRLFSGEDTLARTVDDFAPDRWNQISVDVRDWDGRARVTRIDVTFRATGTTALWDGHFQVDDVGYLS</sequence>
<feature type="chain" id="PRO_5017804325" description="DUF5722 domain-containing protein" evidence="1">
    <location>
        <begin position="37"/>
        <end position="1001"/>
    </location>
</feature>
<organism evidence="3 4">
    <name type="scientific">Thermasporomyces composti</name>
    <dbReference type="NCBI Taxonomy" id="696763"/>
    <lineage>
        <taxon>Bacteria</taxon>
        <taxon>Bacillati</taxon>
        <taxon>Actinomycetota</taxon>
        <taxon>Actinomycetes</taxon>
        <taxon>Propionibacteriales</taxon>
        <taxon>Nocardioidaceae</taxon>
        <taxon>Thermasporomyces</taxon>
    </lineage>
</organism>
<evidence type="ECO:0000313" key="3">
    <source>
        <dbReference type="EMBL" id="REF37273.1"/>
    </source>
</evidence>
<dbReference type="EMBL" id="QTUC01000001">
    <property type="protein sequence ID" value="REF37273.1"/>
    <property type="molecule type" value="Genomic_DNA"/>
</dbReference>
<dbReference type="Gene3D" id="2.60.120.260">
    <property type="entry name" value="Galactose-binding domain-like"/>
    <property type="match status" value="2"/>
</dbReference>
<evidence type="ECO:0000313" key="4">
    <source>
        <dbReference type="Proteomes" id="UP000256485"/>
    </source>
</evidence>
<dbReference type="AlphaFoldDB" id="A0A3D9V993"/>
<keyword evidence="1" id="KW-0732">Signal</keyword>
<feature type="signal peptide" evidence="1">
    <location>
        <begin position="1"/>
        <end position="36"/>
    </location>
</feature>
<dbReference type="Gene3D" id="3.20.20.80">
    <property type="entry name" value="Glycosidases"/>
    <property type="match status" value="1"/>
</dbReference>
<dbReference type="InterPro" id="IPR043780">
    <property type="entry name" value="DUF5722"/>
</dbReference>
<accession>A0A3D9V993</accession>
<reference evidence="3 4" key="1">
    <citation type="submission" date="2018-08" db="EMBL/GenBank/DDBJ databases">
        <title>Sequencing the genomes of 1000 actinobacteria strains.</title>
        <authorList>
            <person name="Klenk H.-P."/>
        </authorList>
    </citation>
    <scope>NUCLEOTIDE SEQUENCE [LARGE SCALE GENOMIC DNA]</scope>
    <source>
        <strain evidence="3 4">DSM 22891</strain>
    </source>
</reference>
<dbReference type="Proteomes" id="UP000256485">
    <property type="component" value="Unassembled WGS sequence"/>
</dbReference>
<evidence type="ECO:0000259" key="2">
    <source>
        <dbReference type="Pfam" id="PF18989"/>
    </source>
</evidence>
<comment type="caution">
    <text evidence="3">The sequence shown here is derived from an EMBL/GenBank/DDBJ whole genome shotgun (WGS) entry which is preliminary data.</text>
</comment>
<proteinExistence type="predicted"/>
<name>A0A3D9V993_THECX</name>